<evidence type="ECO:0000313" key="5">
    <source>
        <dbReference type="EMBL" id="GMI32311.1"/>
    </source>
</evidence>
<dbReference type="Proteomes" id="UP001165060">
    <property type="component" value="Unassembled WGS sequence"/>
</dbReference>
<dbReference type="InterPro" id="IPR013766">
    <property type="entry name" value="Thioredoxin_domain"/>
</dbReference>
<dbReference type="Gene3D" id="3.40.30.10">
    <property type="entry name" value="Glutaredoxin"/>
    <property type="match status" value="1"/>
</dbReference>
<dbReference type="CDD" id="cd02947">
    <property type="entry name" value="TRX_family"/>
    <property type="match status" value="1"/>
</dbReference>
<feature type="compositionally biased region" description="Low complexity" evidence="2">
    <location>
        <begin position="42"/>
        <end position="54"/>
    </location>
</feature>
<dbReference type="Pfam" id="PF00085">
    <property type="entry name" value="Thioredoxin"/>
    <property type="match status" value="1"/>
</dbReference>
<dbReference type="EMBL" id="BRYB01000544">
    <property type="protein sequence ID" value="GMI32311.1"/>
    <property type="molecule type" value="Genomic_DNA"/>
</dbReference>
<feature type="region of interest" description="Disordered" evidence="2">
    <location>
        <begin position="42"/>
        <end position="81"/>
    </location>
</feature>
<sequence length="194" mass="20663">MSCLCIGGVCIPYSALIPALMMALKWVLDKLRSVGLLSKASPSAAASSSGSCCGAKEKTGGSCCGASGEAPKPVSREERRSQEANFLPIESMEEWADLVKTSAKTGAPIIVDFTASWCKPCKAIAPFFESLAGRFDGTFVKVDVDELDELAERAKVSMMPTFAVYKGEEQVEKLAGANENKLSELVARHAAEFK</sequence>
<name>A0ABQ6MTY7_9STRA</name>
<feature type="domain" description="Thioredoxin" evidence="4">
    <location>
        <begin position="66"/>
        <end position="191"/>
    </location>
</feature>
<evidence type="ECO:0000256" key="2">
    <source>
        <dbReference type="SAM" id="MobiDB-lite"/>
    </source>
</evidence>
<keyword evidence="6" id="KW-1185">Reference proteome</keyword>
<organism evidence="5 6">
    <name type="scientific">Tetraparma gracilis</name>
    <dbReference type="NCBI Taxonomy" id="2962635"/>
    <lineage>
        <taxon>Eukaryota</taxon>
        <taxon>Sar</taxon>
        <taxon>Stramenopiles</taxon>
        <taxon>Ochrophyta</taxon>
        <taxon>Bolidophyceae</taxon>
        <taxon>Parmales</taxon>
        <taxon>Triparmaceae</taxon>
        <taxon>Tetraparma</taxon>
    </lineage>
</organism>
<dbReference type="InterPro" id="IPR036249">
    <property type="entry name" value="Thioredoxin-like_sf"/>
</dbReference>
<gene>
    <name evidence="5" type="ORF">TeGR_g1561</name>
</gene>
<keyword evidence="3" id="KW-0812">Transmembrane</keyword>
<reference evidence="5 6" key="1">
    <citation type="journal article" date="2023" name="Commun. Biol.">
        <title>Genome analysis of Parmales, the sister group of diatoms, reveals the evolutionary specialization of diatoms from phago-mixotrophs to photoautotrophs.</title>
        <authorList>
            <person name="Ban H."/>
            <person name="Sato S."/>
            <person name="Yoshikawa S."/>
            <person name="Yamada K."/>
            <person name="Nakamura Y."/>
            <person name="Ichinomiya M."/>
            <person name="Sato N."/>
            <person name="Blanc-Mathieu R."/>
            <person name="Endo H."/>
            <person name="Kuwata A."/>
            <person name="Ogata H."/>
        </authorList>
    </citation>
    <scope>NUCLEOTIDE SEQUENCE [LARGE SCALE GENOMIC DNA]</scope>
</reference>
<comment type="caution">
    <text evidence="5">The sequence shown here is derived from an EMBL/GenBank/DDBJ whole genome shotgun (WGS) entry which is preliminary data.</text>
</comment>
<keyword evidence="3" id="KW-1133">Transmembrane helix</keyword>
<evidence type="ECO:0000313" key="6">
    <source>
        <dbReference type="Proteomes" id="UP001165060"/>
    </source>
</evidence>
<dbReference type="PROSITE" id="PS51352">
    <property type="entry name" value="THIOREDOXIN_2"/>
    <property type="match status" value="1"/>
</dbReference>
<dbReference type="PANTHER" id="PTHR46115">
    <property type="entry name" value="THIOREDOXIN-LIKE PROTEIN 1"/>
    <property type="match status" value="1"/>
</dbReference>
<dbReference type="PRINTS" id="PR00421">
    <property type="entry name" value="THIOREDOXIN"/>
</dbReference>
<proteinExistence type="predicted"/>
<keyword evidence="3" id="KW-0472">Membrane</keyword>
<dbReference type="SUPFAM" id="SSF52833">
    <property type="entry name" value="Thioredoxin-like"/>
    <property type="match status" value="1"/>
</dbReference>
<evidence type="ECO:0000256" key="3">
    <source>
        <dbReference type="SAM" id="Phobius"/>
    </source>
</evidence>
<evidence type="ECO:0000256" key="1">
    <source>
        <dbReference type="ARBA" id="ARBA00023157"/>
    </source>
</evidence>
<keyword evidence="1" id="KW-1015">Disulfide bond</keyword>
<evidence type="ECO:0000259" key="4">
    <source>
        <dbReference type="PROSITE" id="PS51352"/>
    </source>
</evidence>
<protein>
    <recommendedName>
        <fullName evidence="4">Thioredoxin domain-containing protein</fullName>
    </recommendedName>
</protein>
<feature type="transmembrane region" description="Helical" evidence="3">
    <location>
        <begin position="6"/>
        <end position="28"/>
    </location>
</feature>
<accession>A0ABQ6MTY7</accession>